<dbReference type="EMBL" id="CP039852">
    <property type="protein sequence ID" value="QCZ93741.1"/>
    <property type="molecule type" value="Genomic_DNA"/>
</dbReference>
<feature type="chain" id="PRO_5022986016" evidence="1">
    <location>
        <begin position="24"/>
        <end position="468"/>
    </location>
</feature>
<proteinExistence type="predicted"/>
<evidence type="ECO:0000313" key="3">
    <source>
        <dbReference type="Proteomes" id="UP000304912"/>
    </source>
</evidence>
<dbReference type="AlphaFoldDB" id="A0A5B7YDT0"/>
<dbReference type="GO" id="GO:0016787">
    <property type="term" value="F:hydrolase activity"/>
    <property type="evidence" value="ECO:0007669"/>
    <property type="project" value="UniProtKB-KW"/>
</dbReference>
<dbReference type="Pfam" id="PF03747">
    <property type="entry name" value="ADP_ribosyl_GH"/>
    <property type="match status" value="1"/>
</dbReference>
<feature type="signal peptide" evidence="1">
    <location>
        <begin position="1"/>
        <end position="23"/>
    </location>
</feature>
<gene>
    <name evidence="2" type="ORF">FBQ74_09655</name>
</gene>
<dbReference type="KEGG" id="salk:FBQ74_09655"/>
<dbReference type="InterPro" id="IPR036705">
    <property type="entry name" value="Ribosyl_crysJ1_sf"/>
</dbReference>
<dbReference type="InterPro" id="IPR005502">
    <property type="entry name" value="Ribosyl_crysJ1"/>
</dbReference>
<dbReference type="OrthoDB" id="9761704at2"/>
<keyword evidence="3" id="KW-1185">Reference proteome</keyword>
<sequence>MNAYSSFLLLFSVLSFPAVSVYAASPPEETLTLSRDVYHDRLEGFWLGQSIANWTGLVTEMDKVGGDGPHGDFYTREDWGTKDEPSIWGQGVPSDLSETIDWVFDKNGMWGADDDTDIEYIYQHLLVKHKTNYLTAQQIQQGWLQHIYSDENTPFTNAQGEKENFLWVSNQTAHDLMRQGVLPPDTSKPENNPHFDMIDAQLTTEIFGLFAPGRPDIALDMARMPILTTAREDARWAAEFYVIMYSLAATLEDVPDTEQVLALAHKARKRLPESSYAAHMYDFVLSLFRKGVPWEAARDAVYQRYQVEQKDGYTVTSRELYCNGCFDSGINFAASLISLFYGEGDYHKTIKIAVLCGWDADNPAATWGGMLGFIMGKKGLEAHFGRTFPGTFNIHRTRKGFANNGIDQFSAMAARGLTIVDRVVADIPGARRDTQKNLWHIPLKNSDIPVARLPANYPFYNKKESKTQ</sequence>
<evidence type="ECO:0000313" key="2">
    <source>
        <dbReference type="EMBL" id="QCZ93741.1"/>
    </source>
</evidence>
<dbReference type="Gene3D" id="1.10.4080.10">
    <property type="entry name" value="ADP-ribosylation/Crystallin J1"/>
    <property type="match status" value="1"/>
</dbReference>
<accession>A0A5B7YDT0</accession>
<dbReference type="RefSeq" id="WP_139756485.1">
    <property type="nucleotide sequence ID" value="NZ_CP039852.1"/>
</dbReference>
<reference evidence="2 3" key="1">
    <citation type="submission" date="2019-04" db="EMBL/GenBank/DDBJ databases">
        <title>Salinimonas iocasae sp. nov., a halophilic bacterium isolated from the outer tube casing of tubeworms in Okinawa Trough.</title>
        <authorList>
            <person name="Zhang H."/>
            <person name="Wang H."/>
            <person name="Li C."/>
        </authorList>
    </citation>
    <scope>NUCLEOTIDE SEQUENCE [LARGE SCALE GENOMIC DNA]</scope>
    <source>
        <strain evidence="2 3">KX18D6</strain>
    </source>
</reference>
<name>A0A5B7YDT0_9ALTE</name>
<dbReference type="Proteomes" id="UP000304912">
    <property type="component" value="Chromosome"/>
</dbReference>
<organism evidence="2 3">
    <name type="scientific">Salinimonas iocasae</name>
    <dbReference type="NCBI Taxonomy" id="2572577"/>
    <lineage>
        <taxon>Bacteria</taxon>
        <taxon>Pseudomonadati</taxon>
        <taxon>Pseudomonadota</taxon>
        <taxon>Gammaproteobacteria</taxon>
        <taxon>Alteromonadales</taxon>
        <taxon>Alteromonadaceae</taxon>
        <taxon>Alteromonas/Salinimonas group</taxon>
        <taxon>Salinimonas</taxon>
    </lineage>
</organism>
<keyword evidence="2" id="KW-0378">Hydrolase</keyword>
<protein>
    <submittedName>
        <fullName evidence="2">ADP-ribosylglycohydrolase family protein</fullName>
    </submittedName>
</protein>
<dbReference type="SUPFAM" id="SSF101478">
    <property type="entry name" value="ADP-ribosylglycohydrolase"/>
    <property type="match status" value="1"/>
</dbReference>
<keyword evidence="1" id="KW-0732">Signal</keyword>
<evidence type="ECO:0000256" key="1">
    <source>
        <dbReference type="SAM" id="SignalP"/>
    </source>
</evidence>